<evidence type="ECO:0000313" key="2">
    <source>
        <dbReference type="EMBL" id="NKE73540.1"/>
    </source>
</evidence>
<dbReference type="Pfam" id="PF12704">
    <property type="entry name" value="MacB_PCD"/>
    <property type="match status" value="1"/>
</dbReference>
<name>A0A7X6IDJ7_9BACT</name>
<reference evidence="2 3" key="1">
    <citation type="journal article" date="2020" name="Nature">
        <title>Bacterial chemolithoautotrophy via manganese oxidation.</title>
        <authorList>
            <person name="Yu H."/>
            <person name="Leadbetter J.R."/>
        </authorList>
    </citation>
    <scope>NUCLEOTIDE SEQUENCE [LARGE SCALE GENOMIC DNA]</scope>
    <source>
        <strain evidence="2 3">Mn-1</strain>
    </source>
</reference>
<feature type="domain" description="MacB-like periplasmic core" evidence="1">
    <location>
        <begin position="17"/>
        <end position="109"/>
    </location>
</feature>
<dbReference type="Proteomes" id="UP000534783">
    <property type="component" value="Unassembled WGS sequence"/>
</dbReference>
<evidence type="ECO:0000313" key="3">
    <source>
        <dbReference type="Proteomes" id="UP000534783"/>
    </source>
</evidence>
<proteinExistence type="predicted"/>
<evidence type="ECO:0000259" key="1">
    <source>
        <dbReference type="Pfam" id="PF12704"/>
    </source>
</evidence>
<dbReference type="EMBL" id="VTOW01000008">
    <property type="protein sequence ID" value="NKE73540.1"/>
    <property type="molecule type" value="Genomic_DNA"/>
</dbReference>
<accession>A0A7X6IDJ7</accession>
<sequence>MCLAGECRDPHARRCRVRGEDPGVAAAVPEVFSRVQIKYRNRNSDSRVFGVTPAYLDLLRYRMAAGSRFIEGNLKARRMVALLGAKAAEALFRGENPMGKFIKVRGRTFWSWGSWKRGASGWSCWRQVIGS</sequence>
<protein>
    <submittedName>
        <fullName evidence="2">ABC transporter permease</fullName>
    </submittedName>
</protein>
<gene>
    <name evidence="2" type="ORF">MNODULE_22525</name>
</gene>
<dbReference type="InterPro" id="IPR025857">
    <property type="entry name" value="MacB_PCD"/>
</dbReference>
<organism evidence="2 3">
    <name type="scientific">Candidatus Manganitrophus noduliformans</name>
    <dbReference type="NCBI Taxonomy" id="2606439"/>
    <lineage>
        <taxon>Bacteria</taxon>
        <taxon>Pseudomonadati</taxon>
        <taxon>Nitrospirota</taxon>
        <taxon>Nitrospiria</taxon>
        <taxon>Candidatus Troglogloeales</taxon>
        <taxon>Candidatus Manganitrophaceae</taxon>
        <taxon>Candidatus Manganitrophus</taxon>
    </lineage>
</organism>
<comment type="caution">
    <text evidence="2">The sequence shown here is derived from an EMBL/GenBank/DDBJ whole genome shotgun (WGS) entry which is preliminary data.</text>
</comment>
<keyword evidence="3" id="KW-1185">Reference proteome</keyword>
<dbReference type="AlphaFoldDB" id="A0A7X6IDJ7"/>